<dbReference type="Gene3D" id="3.30.160.880">
    <property type="entry name" value="Cell division protein ZapA protomer, N-terminal domain"/>
    <property type="match status" value="1"/>
</dbReference>
<dbReference type="AlphaFoldDB" id="T1C6L7"/>
<dbReference type="GO" id="GO:0000917">
    <property type="term" value="P:division septum assembly"/>
    <property type="evidence" value="ECO:0007669"/>
    <property type="project" value="UniProtKB-KW"/>
</dbReference>
<reference evidence="10" key="2">
    <citation type="journal article" date="2014" name="ISME J.">
        <title>Microbial stratification in low pH oxic and suboxic macroscopic growths along an acid mine drainage.</title>
        <authorList>
            <person name="Mendez-Garcia C."/>
            <person name="Mesa V."/>
            <person name="Sprenger R.R."/>
            <person name="Richter M."/>
            <person name="Diez M.S."/>
            <person name="Solano J."/>
            <person name="Bargiela R."/>
            <person name="Golyshina O.V."/>
            <person name="Manteca A."/>
            <person name="Ramos J.L."/>
            <person name="Gallego J.R."/>
            <person name="Llorente I."/>
            <person name="Martins Dos Santos V.A."/>
            <person name="Jensen O.N."/>
            <person name="Pelaez A.I."/>
            <person name="Sanchez J."/>
            <person name="Ferrer M."/>
        </authorList>
    </citation>
    <scope>NUCLEOTIDE SEQUENCE</scope>
</reference>
<dbReference type="Pfam" id="PF05164">
    <property type="entry name" value="ZapA"/>
    <property type="match status" value="1"/>
</dbReference>
<dbReference type="EMBL" id="AUZX01000166">
    <property type="protein sequence ID" value="EQD81071.1"/>
    <property type="molecule type" value="Genomic_DNA"/>
</dbReference>
<accession>T1C6L7</accession>
<dbReference type="GO" id="GO:0030428">
    <property type="term" value="C:cell septum"/>
    <property type="evidence" value="ECO:0007669"/>
    <property type="project" value="TreeGrafter"/>
</dbReference>
<comment type="subcellular location">
    <subcellularLocation>
        <location evidence="1">Cytoplasm</location>
    </subcellularLocation>
</comment>
<dbReference type="InterPro" id="IPR042233">
    <property type="entry name" value="Cell_div_ZapA_N"/>
</dbReference>
<evidence type="ECO:0000256" key="5">
    <source>
        <dbReference type="ARBA" id="ARBA00023210"/>
    </source>
</evidence>
<dbReference type="PANTHER" id="PTHR34981">
    <property type="entry name" value="CELL DIVISION PROTEIN ZAPA"/>
    <property type="match status" value="1"/>
</dbReference>
<evidence type="ECO:0000256" key="2">
    <source>
        <dbReference type="ARBA" id="ARBA00015195"/>
    </source>
</evidence>
<dbReference type="GO" id="GO:0005829">
    <property type="term" value="C:cytosol"/>
    <property type="evidence" value="ECO:0007669"/>
    <property type="project" value="TreeGrafter"/>
</dbReference>
<evidence type="ECO:0000256" key="7">
    <source>
        <dbReference type="ARBA" id="ARBA00024910"/>
    </source>
</evidence>
<gene>
    <name evidence="10" type="ORF">B1A_00220</name>
</gene>
<keyword evidence="3" id="KW-0963">Cytoplasm</keyword>
<comment type="subunit">
    <text evidence="8">Homodimer. Interacts with FtsZ.</text>
</comment>
<feature type="non-terminal residue" evidence="10">
    <location>
        <position position="1"/>
    </location>
</feature>
<reference evidence="10" key="1">
    <citation type="submission" date="2013-08" db="EMBL/GenBank/DDBJ databases">
        <authorList>
            <person name="Mendez C."/>
            <person name="Richter M."/>
            <person name="Ferrer M."/>
            <person name="Sanchez J."/>
        </authorList>
    </citation>
    <scope>NUCLEOTIDE SEQUENCE</scope>
</reference>
<organism evidence="10">
    <name type="scientific">mine drainage metagenome</name>
    <dbReference type="NCBI Taxonomy" id="410659"/>
    <lineage>
        <taxon>unclassified sequences</taxon>
        <taxon>metagenomes</taxon>
        <taxon>ecological metagenomes</taxon>
    </lineage>
</organism>
<proteinExistence type="predicted"/>
<dbReference type="PANTHER" id="PTHR34981:SF1">
    <property type="entry name" value="CELL DIVISION PROTEIN ZAPA"/>
    <property type="match status" value="1"/>
</dbReference>
<comment type="function">
    <text evidence="7">Activator of cell division through the inhibition of FtsZ GTPase activity, therefore promoting FtsZ assembly into bundles of protofilaments necessary for the formation of the division Z ring. It is recruited early at mid-cell but it is not essential for cell division.</text>
</comment>
<evidence type="ECO:0000256" key="8">
    <source>
        <dbReference type="ARBA" id="ARBA00026068"/>
    </source>
</evidence>
<sequence>GGMNRPVAKVLEIVIYDRTYRVACEEGQHPLLQEAALELDRRMREARSHAEVGPERAAVMVALNAIYEMMEQKVASSWDVGEVKHRIKAVEDQLDRCFFEQINLF</sequence>
<dbReference type="GO" id="GO:0043093">
    <property type="term" value="P:FtsZ-dependent cytokinesis"/>
    <property type="evidence" value="ECO:0007669"/>
    <property type="project" value="TreeGrafter"/>
</dbReference>
<dbReference type="InterPro" id="IPR036192">
    <property type="entry name" value="Cell_div_ZapA-like_sf"/>
</dbReference>
<dbReference type="Gene3D" id="1.20.5.50">
    <property type="match status" value="1"/>
</dbReference>
<comment type="caution">
    <text evidence="10">The sequence shown here is derived from an EMBL/GenBank/DDBJ whole genome shotgun (WGS) entry which is preliminary data.</text>
</comment>
<protein>
    <recommendedName>
        <fullName evidence="2">Cell division protein ZapA</fullName>
    </recommendedName>
    <alternativeName>
        <fullName evidence="9">Z ring-associated protein ZapA</fullName>
    </alternativeName>
</protein>
<evidence type="ECO:0000256" key="3">
    <source>
        <dbReference type="ARBA" id="ARBA00022490"/>
    </source>
</evidence>
<keyword evidence="4 10" id="KW-0132">Cell division</keyword>
<dbReference type="InterPro" id="IPR007838">
    <property type="entry name" value="Cell_div_ZapA-like"/>
</dbReference>
<evidence type="ECO:0000256" key="1">
    <source>
        <dbReference type="ARBA" id="ARBA00004496"/>
    </source>
</evidence>
<dbReference type="GO" id="GO:0000921">
    <property type="term" value="P:septin ring assembly"/>
    <property type="evidence" value="ECO:0007669"/>
    <property type="project" value="TreeGrafter"/>
</dbReference>
<dbReference type="GO" id="GO:0032153">
    <property type="term" value="C:cell division site"/>
    <property type="evidence" value="ECO:0007669"/>
    <property type="project" value="TreeGrafter"/>
</dbReference>
<evidence type="ECO:0000256" key="6">
    <source>
        <dbReference type="ARBA" id="ARBA00023306"/>
    </source>
</evidence>
<evidence type="ECO:0000313" key="10">
    <source>
        <dbReference type="EMBL" id="EQD81071.1"/>
    </source>
</evidence>
<name>T1C6L7_9ZZZZ</name>
<evidence type="ECO:0000256" key="4">
    <source>
        <dbReference type="ARBA" id="ARBA00022618"/>
    </source>
</evidence>
<keyword evidence="6" id="KW-0131">Cell cycle</keyword>
<evidence type="ECO:0000256" key="9">
    <source>
        <dbReference type="ARBA" id="ARBA00033158"/>
    </source>
</evidence>
<dbReference type="SUPFAM" id="SSF102829">
    <property type="entry name" value="Cell division protein ZapA-like"/>
    <property type="match status" value="1"/>
</dbReference>
<keyword evidence="5" id="KW-0717">Septation</keyword>